<dbReference type="PATRIC" id="fig|1365257.3.peg.3063"/>
<dbReference type="AlphaFoldDB" id="A0A162B1J5"/>
<evidence type="ECO:0000313" key="1">
    <source>
        <dbReference type="EMBL" id="KZN64983.1"/>
    </source>
</evidence>
<dbReference type="RefSeq" id="WP_063381638.1">
    <property type="nucleotide sequence ID" value="NZ_AUXX01000023.1"/>
</dbReference>
<comment type="caution">
    <text evidence="1">The sequence shown here is derived from an EMBL/GenBank/DDBJ whole genome shotgun (WGS) entry which is preliminary data.</text>
</comment>
<name>A0A162B1J5_9GAMM</name>
<dbReference type="Proteomes" id="UP000076661">
    <property type="component" value="Unassembled WGS sequence"/>
</dbReference>
<reference evidence="1 2" key="1">
    <citation type="submission" date="2013-07" db="EMBL/GenBank/DDBJ databases">
        <title>Comparative Genomic and Metabolomic Analysis of Twelve Strains of Pseudoalteromonas luteoviolacea.</title>
        <authorList>
            <person name="Vynne N.G."/>
            <person name="Mansson M."/>
            <person name="Gram L."/>
        </authorList>
    </citation>
    <scope>NUCLEOTIDE SEQUENCE [LARGE SCALE GENOMIC DNA]</scope>
    <source>
        <strain evidence="1 2">S4060-1</strain>
    </source>
</reference>
<sequence>MKQFHITRLHTRIGTLRLTGALGRSPSVPIIYHKVEIMGTDGWLELDLSSNSVKHALTQIEHTVLEHLL</sequence>
<dbReference type="EMBL" id="AUXX01000023">
    <property type="protein sequence ID" value="KZN64983.1"/>
    <property type="molecule type" value="Genomic_DNA"/>
</dbReference>
<gene>
    <name evidence="1" type="ORF">N478_02970</name>
</gene>
<organism evidence="1 2">
    <name type="scientific">Pseudoalteromonas luteoviolacea S4060-1</name>
    <dbReference type="NCBI Taxonomy" id="1365257"/>
    <lineage>
        <taxon>Bacteria</taxon>
        <taxon>Pseudomonadati</taxon>
        <taxon>Pseudomonadota</taxon>
        <taxon>Gammaproteobacteria</taxon>
        <taxon>Alteromonadales</taxon>
        <taxon>Pseudoalteromonadaceae</taxon>
        <taxon>Pseudoalteromonas</taxon>
    </lineage>
</organism>
<evidence type="ECO:0000313" key="2">
    <source>
        <dbReference type="Proteomes" id="UP000076661"/>
    </source>
</evidence>
<proteinExistence type="predicted"/>
<accession>A0A162B1J5</accession>
<protein>
    <submittedName>
        <fullName evidence="1">Uncharacterized protein</fullName>
    </submittedName>
</protein>